<dbReference type="InterPro" id="IPR029035">
    <property type="entry name" value="DHS-like_NAD/FAD-binding_dom"/>
</dbReference>
<dbReference type="Pfam" id="PF02146">
    <property type="entry name" value="SIR2"/>
    <property type="match status" value="1"/>
</dbReference>
<reference evidence="4" key="1">
    <citation type="journal article" date="2014" name="Front. Microbiol.">
        <title>High frequency of phylogenetically diverse reductive dehalogenase-homologous genes in deep subseafloor sedimentary metagenomes.</title>
        <authorList>
            <person name="Kawai M."/>
            <person name="Futagami T."/>
            <person name="Toyoda A."/>
            <person name="Takaki Y."/>
            <person name="Nishi S."/>
            <person name="Hori S."/>
            <person name="Arai W."/>
            <person name="Tsubouchi T."/>
            <person name="Morono Y."/>
            <person name="Uchiyama I."/>
            <person name="Ito T."/>
            <person name="Fujiyama A."/>
            <person name="Inagaki F."/>
            <person name="Takami H."/>
        </authorList>
    </citation>
    <scope>NUCLEOTIDE SEQUENCE</scope>
    <source>
        <strain evidence="4">Expedition CK06-06</strain>
    </source>
</reference>
<gene>
    <name evidence="4" type="ORF">S12H4_49266</name>
</gene>
<protein>
    <recommendedName>
        <fullName evidence="3">Deacetylase sirtuin-type domain-containing protein</fullName>
    </recommendedName>
</protein>
<dbReference type="PROSITE" id="PS50305">
    <property type="entry name" value="SIRTUIN"/>
    <property type="match status" value="1"/>
</dbReference>
<dbReference type="SUPFAM" id="SSF52467">
    <property type="entry name" value="DHS-like NAD/FAD-binding domain"/>
    <property type="match status" value="1"/>
</dbReference>
<keyword evidence="1" id="KW-0808">Transferase</keyword>
<dbReference type="InterPro" id="IPR003000">
    <property type="entry name" value="Sirtuin"/>
</dbReference>
<evidence type="ECO:0000256" key="2">
    <source>
        <dbReference type="ARBA" id="ARBA00023027"/>
    </source>
</evidence>
<name>X1TZT8_9ZZZZ</name>
<dbReference type="PANTHER" id="PTHR11085">
    <property type="entry name" value="NAD-DEPENDENT PROTEIN DEACYLASE SIRTUIN-5, MITOCHONDRIAL-RELATED"/>
    <property type="match status" value="1"/>
</dbReference>
<sequence length="225" mass="25783">MVKQIMQCDINRIRNLLRTAKHFLICTGAGMSADSGVPVYHTKEGLWGSDYTKTYEHYGLTAEKVQEFGRTGTFSENYWDFWRYFLDQHLYFGSVQLHPGYDALNKIVGDDYYVVTSNIDGAHIRSGLDANRVLECHGALTATGPLGRGIPVQCVDGSRCNKEPWIHYFPMYVQSSKELEEHYLPRCMSCEKVARPNYLSFNDQNCLIGSFGLESPVRREMKNWL</sequence>
<organism evidence="4">
    <name type="scientific">marine sediment metagenome</name>
    <dbReference type="NCBI Taxonomy" id="412755"/>
    <lineage>
        <taxon>unclassified sequences</taxon>
        <taxon>metagenomes</taxon>
        <taxon>ecological metagenomes</taxon>
    </lineage>
</organism>
<dbReference type="InterPro" id="IPR026590">
    <property type="entry name" value="Ssirtuin_cat_dom"/>
</dbReference>
<comment type="caution">
    <text evidence="4">The sequence shown here is derived from an EMBL/GenBank/DDBJ whole genome shotgun (WGS) entry which is preliminary data.</text>
</comment>
<keyword evidence="2" id="KW-0520">NAD</keyword>
<proteinExistence type="predicted"/>
<dbReference type="Gene3D" id="3.40.50.1220">
    <property type="entry name" value="TPP-binding domain"/>
    <property type="match status" value="1"/>
</dbReference>
<dbReference type="GO" id="GO:0017136">
    <property type="term" value="F:histone deacetylase activity, NAD-dependent"/>
    <property type="evidence" value="ECO:0007669"/>
    <property type="project" value="TreeGrafter"/>
</dbReference>
<feature type="domain" description="Deacetylase sirtuin-type" evidence="3">
    <location>
        <begin position="1"/>
        <end position="225"/>
    </location>
</feature>
<dbReference type="InterPro" id="IPR050134">
    <property type="entry name" value="NAD-dep_sirtuin_deacylases"/>
</dbReference>
<dbReference type="GO" id="GO:0070403">
    <property type="term" value="F:NAD+ binding"/>
    <property type="evidence" value="ECO:0007669"/>
    <property type="project" value="InterPro"/>
</dbReference>
<dbReference type="AlphaFoldDB" id="X1TZT8"/>
<evidence type="ECO:0000256" key="1">
    <source>
        <dbReference type="ARBA" id="ARBA00022679"/>
    </source>
</evidence>
<feature type="non-terminal residue" evidence="4">
    <location>
        <position position="225"/>
    </location>
</feature>
<dbReference type="PANTHER" id="PTHR11085:SF10">
    <property type="entry name" value="NAD-DEPENDENT PROTEIN DEACYLASE SIRTUIN-5, MITOCHONDRIAL-RELATED"/>
    <property type="match status" value="1"/>
</dbReference>
<evidence type="ECO:0000259" key="3">
    <source>
        <dbReference type="PROSITE" id="PS50305"/>
    </source>
</evidence>
<dbReference type="EMBL" id="BARW01030889">
    <property type="protein sequence ID" value="GAJ10789.1"/>
    <property type="molecule type" value="Genomic_DNA"/>
</dbReference>
<dbReference type="GO" id="GO:0005634">
    <property type="term" value="C:nucleus"/>
    <property type="evidence" value="ECO:0007669"/>
    <property type="project" value="TreeGrafter"/>
</dbReference>
<evidence type="ECO:0000313" key="4">
    <source>
        <dbReference type="EMBL" id="GAJ10789.1"/>
    </source>
</evidence>
<accession>X1TZT8</accession>